<dbReference type="Proteomes" id="UP000652153">
    <property type="component" value="Unassembled WGS sequence"/>
</dbReference>
<name>A0ABQ1Z1D9_9BACL</name>
<keyword evidence="2" id="KW-1185">Reference proteome</keyword>
<organism evidence="1 2">
    <name type="scientific">Paenibacillus silvae</name>
    <dbReference type="NCBI Taxonomy" id="1325358"/>
    <lineage>
        <taxon>Bacteria</taxon>
        <taxon>Bacillati</taxon>
        <taxon>Bacillota</taxon>
        <taxon>Bacilli</taxon>
        <taxon>Bacillales</taxon>
        <taxon>Paenibacillaceae</taxon>
        <taxon>Paenibacillus</taxon>
    </lineage>
</organism>
<gene>
    <name evidence="1" type="ORF">GCM10008014_08590</name>
</gene>
<protein>
    <submittedName>
        <fullName evidence="1">Uncharacterized protein</fullName>
    </submittedName>
</protein>
<comment type="caution">
    <text evidence="1">The sequence shown here is derived from an EMBL/GenBank/DDBJ whole genome shotgun (WGS) entry which is preliminary data.</text>
</comment>
<dbReference type="RefSeq" id="WP_188591353.1">
    <property type="nucleotide sequence ID" value="NZ_BMFU01000001.1"/>
</dbReference>
<reference evidence="2" key="1">
    <citation type="journal article" date="2019" name="Int. J. Syst. Evol. Microbiol.">
        <title>The Global Catalogue of Microorganisms (GCM) 10K type strain sequencing project: providing services to taxonomists for standard genome sequencing and annotation.</title>
        <authorList>
            <consortium name="The Broad Institute Genomics Platform"/>
            <consortium name="The Broad Institute Genome Sequencing Center for Infectious Disease"/>
            <person name="Wu L."/>
            <person name="Ma J."/>
        </authorList>
    </citation>
    <scope>NUCLEOTIDE SEQUENCE [LARGE SCALE GENOMIC DNA]</scope>
    <source>
        <strain evidence="2">CGMCC 1.12770</strain>
    </source>
</reference>
<evidence type="ECO:0000313" key="1">
    <source>
        <dbReference type="EMBL" id="GGH46131.1"/>
    </source>
</evidence>
<evidence type="ECO:0000313" key="2">
    <source>
        <dbReference type="Proteomes" id="UP000652153"/>
    </source>
</evidence>
<accession>A0ABQ1Z1D9</accession>
<proteinExistence type="predicted"/>
<sequence length="88" mass="10203">MSTDYCKHMVPIMKNDTCHICSLEAERDRLRKELEKEQRSKNVMSNYLNELMHNTANTVIASQIYNVLREAVGREEFDPVGQEGEGKQ</sequence>
<dbReference type="EMBL" id="BMFU01000001">
    <property type="protein sequence ID" value="GGH46131.1"/>
    <property type="molecule type" value="Genomic_DNA"/>
</dbReference>